<gene>
    <name evidence="1" type="ORF">TWF481_008709</name>
</gene>
<keyword evidence="2" id="KW-1185">Reference proteome</keyword>
<dbReference type="EMBL" id="JAVHJL010000005">
    <property type="protein sequence ID" value="KAK6503705.1"/>
    <property type="molecule type" value="Genomic_DNA"/>
</dbReference>
<evidence type="ECO:0000313" key="1">
    <source>
        <dbReference type="EMBL" id="KAK6503705.1"/>
    </source>
</evidence>
<comment type="caution">
    <text evidence="1">The sequence shown here is derived from an EMBL/GenBank/DDBJ whole genome shotgun (WGS) entry which is preliminary data.</text>
</comment>
<dbReference type="AlphaFoldDB" id="A0AAV9W8Y3"/>
<reference evidence="1 2" key="1">
    <citation type="submission" date="2023-08" db="EMBL/GenBank/DDBJ databases">
        <authorList>
            <person name="Palmer J.M."/>
        </authorList>
    </citation>
    <scope>NUCLEOTIDE SEQUENCE [LARGE SCALE GENOMIC DNA]</scope>
    <source>
        <strain evidence="1 2">TWF481</strain>
    </source>
</reference>
<organism evidence="1 2">
    <name type="scientific">Arthrobotrys musiformis</name>
    <dbReference type="NCBI Taxonomy" id="47236"/>
    <lineage>
        <taxon>Eukaryota</taxon>
        <taxon>Fungi</taxon>
        <taxon>Dikarya</taxon>
        <taxon>Ascomycota</taxon>
        <taxon>Pezizomycotina</taxon>
        <taxon>Orbiliomycetes</taxon>
        <taxon>Orbiliales</taxon>
        <taxon>Orbiliaceae</taxon>
        <taxon>Arthrobotrys</taxon>
    </lineage>
</organism>
<dbReference type="Proteomes" id="UP001370758">
    <property type="component" value="Unassembled WGS sequence"/>
</dbReference>
<protein>
    <submittedName>
        <fullName evidence="1">Uncharacterized protein</fullName>
    </submittedName>
</protein>
<accession>A0AAV9W8Y3</accession>
<sequence length="293" mass="32999">MAPPPPWIPAPRVKWLIHPGVGAKFPGTSGEDGWKKFWSCSPRLAETSGVFHPFNRIYGYYPEDKASHFAVTTLEISALKIWRRSVKQCLQHHSDNINIGGELAKEIVEELCAPQQFHHLGDIFQIDKMMIVESGHSFSTVGEFLARSSLRAIGDILKKHGSVHTLQYIERMIFKSVAALVEARLQERPEERVISRRGHVDWSTLGYCEDDEDMVQQSVVLLPPLFLNEKSTIVPYSTVMGFPAQHIEDSELGTQSCQVSPEPSRKVGRDIGPGLKEALVVRQVRRVYDLGMD</sequence>
<proteinExistence type="predicted"/>
<evidence type="ECO:0000313" key="2">
    <source>
        <dbReference type="Proteomes" id="UP001370758"/>
    </source>
</evidence>
<name>A0AAV9W8Y3_9PEZI</name>